<dbReference type="STRING" id="29139.ENSVURP00010032097"/>
<protein>
    <submittedName>
        <fullName evidence="1">Uncharacterized protein</fullName>
    </submittedName>
</protein>
<reference evidence="2" key="1">
    <citation type="submission" date="2018-12" db="EMBL/GenBank/DDBJ databases">
        <authorList>
            <person name="Yazar S."/>
        </authorList>
    </citation>
    <scope>NUCLEOTIDE SEQUENCE [LARGE SCALE GENOMIC DNA]</scope>
</reference>
<reference evidence="1" key="3">
    <citation type="submission" date="2025-09" db="UniProtKB">
        <authorList>
            <consortium name="Ensembl"/>
        </authorList>
    </citation>
    <scope>IDENTIFICATION</scope>
</reference>
<organism evidence="1 2">
    <name type="scientific">Vombatus ursinus</name>
    <name type="common">Common wombat</name>
    <dbReference type="NCBI Taxonomy" id="29139"/>
    <lineage>
        <taxon>Eukaryota</taxon>
        <taxon>Metazoa</taxon>
        <taxon>Chordata</taxon>
        <taxon>Craniata</taxon>
        <taxon>Vertebrata</taxon>
        <taxon>Euteleostomi</taxon>
        <taxon>Mammalia</taxon>
        <taxon>Metatheria</taxon>
        <taxon>Diprotodontia</taxon>
        <taxon>Vombatidae</taxon>
        <taxon>Vombatus</taxon>
    </lineage>
</organism>
<sequence>MSQFFAAGSDSESKSSLSREELALKADNYGKQPLLLRKAKEASKWVVISAKDKRFEDERRKPRKSMT</sequence>
<keyword evidence="2" id="KW-1185">Reference proteome</keyword>
<name>A0A4X2MDM8_VOMUR</name>
<reference evidence="1" key="2">
    <citation type="submission" date="2025-08" db="UniProtKB">
        <authorList>
            <consortium name="Ensembl"/>
        </authorList>
    </citation>
    <scope>IDENTIFICATION</scope>
</reference>
<evidence type="ECO:0000313" key="1">
    <source>
        <dbReference type="Ensembl" id="ENSVURP00010032097.1"/>
    </source>
</evidence>
<dbReference type="AlphaFoldDB" id="A0A4X2MDM8"/>
<evidence type="ECO:0000313" key="2">
    <source>
        <dbReference type="Proteomes" id="UP000314987"/>
    </source>
</evidence>
<proteinExistence type="predicted"/>
<dbReference type="Ensembl" id="ENSVURT00010036549.1">
    <property type="protein sequence ID" value="ENSVURP00010032097.1"/>
    <property type="gene ID" value="ENSVURG00010024501.1"/>
</dbReference>
<accession>A0A4X2MDM8</accession>
<dbReference type="Proteomes" id="UP000314987">
    <property type="component" value="Unassembled WGS sequence"/>
</dbReference>